<feature type="region of interest" description="Disordered" evidence="1">
    <location>
        <begin position="495"/>
        <end position="514"/>
    </location>
</feature>
<dbReference type="VEuPathDB" id="FungiDB:CC1G_04575"/>
<dbReference type="OrthoDB" id="2943593at2759"/>
<name>A8N5J7_COPC7</name>
<dbReference type="RefSeq" id="XP_001830142.2">
    <property type="nucleotide sequence ID" value="XM_001830090.2"/>
</dbReference>
<protein>
    <submittedName>
        <fullName evidence="2">Uncharacterized protein</fullName>
    </submittedName>
</protein>
<dbReference type="InParanoid" id="A8N5J7"/>
<feature type="region of interest" description="Disordered" evidence="1">
    <location>
        <begin position="252"/>
        <end position="273"/>
    </location>
</feature>
<feature type="compositionally biased region" description="Polar residues" evidence="1">
    <location>
        <begin position="505"/>
        <end position="514"/>
    </location>
</feature>
<evidence type="ECO:0000256" key="1">
    <source>
        <dbReference type="SAM" id="MobiDB-lite"/>
    </source>
</evidence>
<dbReference type="AlphaFoldDB" id="A8N5J7"/>
<dbReference type="EMBL" id="AACS02000003">
    <property type="protein sequence ID" value="EAU91807.2"/>
    <property type="molecule type" value="Genomic_DNA"/>
</dbReference>
<dbReference type="HOGENOM" id="CLU_529979_0_0_1"/>
<feature type="compositionally biased region" description="Basic and acidic residues" evidence="1">
    <location>
        <begin position="261"/>
        <end position="273"/>
    </location>
</feature>
<dbReference type="GeneID" id="6006580"/>
<dbReference type="Proteomes" id="UP000001861">
    <property type="component" value="Unassembled WGS sequence"/>
</dbReference>
<evidence type="ECO:0000313" key="2">
    <source>
        <dbReference type="EMBL" id="EAU91807.2"/>
    </source>
</evidence>
<gene>
    <name evidence="2" type="ORF">CC1G_04575</name>
</gene>
<accession>A8N5J7</accession>
<proteinExistence type="predicted"/>
<keyword evidence="3" id="KW-1185">Reference proteome</keyword>
<organism evidence="2 3">
    <name type="scientific">Coprinopsis cinerea (strain Okayama-7 / 130 / ATCC MYA-4618 / FGSC 9003)</name>
    <name type="common">Inky cap fungus</name>
    <name type="synonym">Hormographiella aspergillata</name>
    <dbReference type="NCBI Taxonomy" id="240176"/>
    <lineage>
        <taxon>Eukaryota</taxon>
        <taxon>Fungi</taxon>
        <taxon>Dikarya</taxon>
        <taxon>Basidiomycota</taxon>
        <taxon>Agaricomycotina</taxon>
        <taxon>Agaricomycetes</taxon>
        <taxon>Agaricomycetidae</taxon>
        <taxon>Agaricales</taxon>
        <taxon>Agaricineae</taxon>
        <taxon>Psathyrellaceae</taxon>
        <taxon>Coprinopsis</taxon>
    </lineage>
</organism>
<dbReference type="KEGG" id="cci:CC1G_04575"/>
<feature type="region of interest" description="Disordered" evidence="1">
    <location>
        <begin position="348"/>
        <end position="378"/>
    </location>
</feature>
<reference evidence="2 3" key="1">
    <citation type="journal article" date="2010" name="Proc. Natl. Acad. Sci. U.S.A.">
        <title>Insights into evolution of multicellular fungi from the assembled chromosomes of the mushroom Coprinopsis cinerea (Coprinus cinereus).</title>
        <authorList>
            <person name="Stajich J.E."/>
            <person name="Wilke S.K."/>
            <person name="Ahren D."/>
            <person name="Au C.H."/>
            <person name="Birren B.W."/>
            <person name="Borodovsky M."/>
            <person name="Burns C."/>
            <person name="Canback B."/>
            <person name="Casselton L.A."/>
            <person name="Cheng C.K."/>
            <person name="Deng J."/>
            <person name="Dietrich F.S."/>
            <person name="Fargo D.C."/>
            <person name="Farman M.L."/>
            <person name="Gathman A.C."/>
            <person name="Goldberg J."/>
            <person name="Guigo R."/>
            <person name="Hoegger P.J."/>
            <person name="Hooker J.B."/>
            <person name="Huggins A."/>
            <person name="James T.Y."/>
            <person name="Kamada T."/>
            <person name="Kilaru S."/>
            <person name="Kodira C."/>
            <person name="Kues U."/>
            <person name="Kupfer D."/>
            <person name="Kwan H.S."/>
            <person name="Lomsadze A."/>
            <person name="Li W."/>
            <person name="Lilly W.W."/>
            <person name="Ma L.J."/>
            <person name="Mackey A.J."/>
            <person name="Manning G."/>
            <person name="Martin F."/>
            <person name="Muraguchi H."/>
            <person name="Natvig D.O."/>
            <person name="Palmerini H."/>
            <person name="Ramesh M.A."/>
            <person name="Rehmeyer C.J."/>
            <person name="Roe B.A."/>
            <person name="Shenoy N."/>
            <person name="Stanke M."/>
            <person name="Ter-Hovhannisyan V."/>
            <person name="Tunlid A."/>
            <person name="Velagapudi R."/>
            <person name="Vision T.J."/>
            <person name="Zeng Q."/>
            <person name="Zolan M.E."/>
            <person name="Pukkila P.J."/>
        </authorList>
    </citation>
    <scope>NUCLEOTIDE SEQUENCE [LARGE SCALE GENOMIC DNA]</scope>
    <source>
        <strain evidence="3">Okayama-7 / 130 / ATCC MYA-4618 / FGSC 9003</strain>
    </source>
</reference>
<sequence length="514" mass="58009">MVSFQDAATSFIESNSMRHRSINPRKSRRLATDFGLDAGRGAPPEPPLLWQPLRRPRLASSPPLYLVPIHSVEFIGRIYRVIIVLQPGSTLHTTQGGAQRGRLREFRGKPNETLEGGRIHDLIGLVYTTSALSSVGREYQLLVDKASAMDMAFPYRASDDIQTLQSDDTSSYGSLALSQRARLRTRGLDFEMVGEALIELDMNSPRARPEVQEHMDSRASWAHRSNRKTWTTDDLLQWSVSHRMQARESMDISEISVSSARQDRRPAKSHVDNRRYTLCASRPKEATIEKPPKVIRKVASMHDRTKQTDKSTQRPIQKIKSLRLFPSSSRRDLNRNGETKHRNWLFSRTSHRQNTSSADYGKTVVRPPPNRTPYPSYSAQEIPSITRSRTTYSKRSGAQQRDSVWLTGLGFSFTETRSQKDGNASLDDPISFVAQHHGTHLTAAKSHGNLPDTLDTSESFICITPDKAKGDKPAERKTKVQKLIARVSNGFLGWGRQLTSRRHQSPGTNRHSPQ</sequence>
<feature type="compositionally biased region" description="Polar residues" evidence="1">
    <location>
        <begin position="348"/>
        <end position="358"/>
    </location>
</feature>
<evidence type="ECO:0000313" key="3">
    <source>
        <dbReference type="Proteomes" id="UP000001861"/>
    </source>
</evidence>
<comment type="caution">
    <text evidence="2">The sequence shown here is derived from an EMBL/GenBank/DDBJ whole genome shotgun (WGS) entry which is preliminary data.</text>
</comment>